<sequence length="49" mass="5311">TATKPFRFVLCRQAPFLGHQVRCVAIGRWLSLVTGFPIGASSLPAARRG</sequence>
<protein>
    <submittedName>
        <fullName evidence="1">Uncharacterized protein</fullName>
    </submittedName>
</protein>
<name>A0A392WFJ6_9FABA</name>
<keyword evidence="2" id="KW-1185">Reference proteome</keyword>
<evidence type="ECO:0000313" key="2">
    <source>
        <dbReference type="Proteomes" id="UP000265520"/>
    </source>
</evidence>
<proteinExistence type="predicted"/>
<comment type="caution">
    <text evidence="1">The sequence shown here is derived from an EMBL/GenBank/DDBJ whole genome shotgun (WGS) entry which is preliminary data.</text>
</comment>
<dbReference type="Proteomes" id="UP000265520">
    <property type="component" value="Unassembled WGS sequence"/>
</dbReference>
<accession>A0A392WFJ6</accession>
<reference evidence="1 2" key="1">
    <citation type="journal article" date="2018" name="Front. Plant Sci.">
        <title>Red Clover (Trifolium pratense) and Zigzag Clover (T. medium) - A Picture of Genomic Similarities and Differences.</title>
        <authorList>
            <person name="Dluhosova J."/>
            <person name="Istvanek J."/>
            <person name="Nedelnik J."/>
            <person name="Repkova J."/>
        </authorList>
    </citation>
    <scope>NUCLEOTIDE SEQUENCE [LARGE SCALE GENOMIC DNA]</scope>
    <source>
        <strain evidence="2">cv. 10/8</strain>
        <tissue evidence="1">Leaf</tissue>
    </source>
</reference>
<organism evidence="1 2">
    <name type="scientific">Trifolium medium</name>
    <dbReference type="NCBI Taxonomy" id="97028"/>
    <lineage>
        <taxon>Eukaryota</taxon>
        <taxon>Viridiplantae</taxon>
        <taxon>Streptophyta</taxon>
        <taxon>Embryophyta</taxon>
        <taxon>Tracheophyta</taxon>
        <taxon>Spermatophyta</taxon>
        <taxon>Magnoliopsida</taxon>
        <taxon>eudicotyledons</taxon>
        <taxon>Gunneridae</taxon>
        <taxon>Pentapetalae</taxon>
        <taxon>rosids</taxon>
        <taxon>fabids</taxon>
        <taxon>Fabales</taxon>
        <taxon>Fabaceae</taxon>
        <taxon>Papilionoideae</taxon>
        <taxon>50 kb inversion clade</taxon>
        <taxon>NPAAA clade</taxon>
        <taxon>Hologalegina</taxon>
        <taxon>IRL clade</taxon>
        <taxon>Trifolieae</taxon>
        <taxon>Trifolium</taxon>
    </lineage>
</organism>
<dbReference type="EMBL" id="LXQA011469232">
    <property type="protein sequence ID" value="MCI98283.1"/>
    <property type="molecule type" value="Genomic_DNA"/>
</dbReference>
<dbReference type="AlphaFoldDB" id="A0A392WFJ6"/>
<evidence type="ECO:0000313" key="1">
    <source>
        <dbReference type="EMBL" id="MCI98283.1"/>
    </source>
</evidence>
<feature type="non-terminal residue" evidence="1">
    <location>
        <position position="1"/>
    </location>
</feature>